<keyword evidence="3" id="KW-1185">Reference proteome</keyword>
<evidence type="ECO:0000313" key="3">
    <source>
        <dbReference type="Proteomes" id="UP000077266"/>
    </source>
</evidence>
<dbReference type="AlphaFoldDB" id="A0A165KV90"/>
<evidence type="ECO:0000313" key="2">
    <source>
        <dbReference type="EMBL" id="KZV96943.1"/>
    </source>
</evidence>
<proteinExistence type="predicted"/>
<dbReference type="Pfam" id="PF03992">
    <property type="entry name" value="ABM"/>
    <property type="match status" value="1"/>
</dbReference>
<dbReference type="GO" id="GO:0003824">
    <property type="term" value="F:catalytic activity"/>
    <property type="evidence" value="ECO:0007669"/>
    <property type="project" value="TreeGrafter"/>
</dbReference>
<reference evidence="2 3" key="1">
    <citation type="journal article" date="2016" name="Mol. Biol. Evol.">
        <title>Comparative Genomics of Early-Diverging Mushroom-Forming Fungi Provides Insights into the Origins of Lignocellulose Decay Capabilities.</title>
        <authorList>
            <person name="Nagy L.G."/>
            <person name="Riley R."/>
            <person name="Tritt A."/>
            <person name="Adam C."/>
            <person name="Daum C."/>
            <person name="Floudas D."/>
            <person name="Sun H."/>
            <person name="Yadav J.S."/>
            <person name="Pangilinan J."/>
            <person name="Larsson K.H."/>
            <person name="Matsuura K."/>
            <person name="Barry K."/>
            <person name="Labutti K."/>
            <person name="Kuo R."/>
            <person name="Ohm R.A."/>
            <person name="Bhattacharya S.S."/>
            <person name="Shirouzu T."/>
            <person name="Yoshinaga Y."/>
            <person name="Martin F.M."/>
            <person name="Grigoriev I.V."/>
            <person name="Hibbett D.S."/>
        </authorList>
    </citation>
    <scope>NUCLEOTIDE SEQUENCE [LARGE SCALE GENOMIC DNA]</scope>
    <source>
        <strain evidence="2 3">HHB12029</strain>
    </source>
</reference>
<dbReference type="InterPro" id="IPR050744">
    <property type="entry name" value="AI-2_Isomerase_LsrG"/>
</dbReference>
<organism evidence="2 3">
    <name type="scientific">Exidia glandulosa HHB12029</name>
    <dbReference type="NCBI Taxonomy" id="1314781"/>
    <lineage>
        <taxon>Eukaryota</taxon>
        <taxon>Fungi</taxon>
        <taxon>Dikarya</taxon>
        <taxon>Basidiomycota</taxon>
        <taxon>Agaricomycotina</taxon>
        <taxon>Agaricomycetes</taxon>
        <taxon>Auriculariales</taxon>
        <taxon>Exidiaceae</taxon>
        <taxon>Exidia</taxon>
    </lineage>
</organism>
<dbReference type="OrthoDB" id="10011777at2759"/>
<protein>
    <recommendedName>
        <fullName evidence="1">ABM domain-containing protein</fullName>
    </recommendedName>
</protein>
<feature type="domain" description="ABM" evidence="1">
    <location>
        <begin position="12"/>
        <end position="83"/>
    </location>
</feature>
<dbReference type="Proteomes" id="UP000077266">
    <property type="component" value="Unassembled WGS sequence"/>
</dbReference>
<dbReference type="PANTHER" id="PTHR33336:SF15">
    <property type="entry name" value="ABM DOMAIN-CONTAINING PROTEIN"/>
    <property type="match status" value="1"/>
</dbReference>
<accession>A0A165KV90</accession>
<gene>
    <name evidence="2" type="ORF">EXIGLDRAFT_732017</name>
</gene>
<evidence type="ECO:0000259" key="1">
    <source>
        <dbReference type="Pfam" id="PF03992"/>
    </source>
</evidence>
<dbReference type="InterPro" id="IPR011008">
    <property type="entry name" value="Dimeric_a/b-barrel"/>
</dbReference>
<sequence>MSTTPEGFTGRIILVAEWEAKPDKVSELEKALLTIKARADSDAEPGCFTYRLNKFGHKFVLYEEYENQAAVQLHMSSDTFQALTKVFPDVAVGTPKILYYEECKL</sequence>
<name>A0A165KV90_EXIGL</name>
<dbReference type="PANTHER" id="PTHR33336">
    <property type="entry name" value="QUINOL MONOOXYGENASE YGIN-RELATED"/>
    <property type="match status" value="1"/>
</dbReference>
<dbReference type="STRING" id="1314781.A0A165KV90"/>
<dbReference type="SUPFAM" id="SSF54909">
    <property type="entry name" value="Dimeric alpha+beta barrel"/>
    <property type="match status" value="1"/>
</dbReference>
<dbReference type="EMBL" id="KV425936">
    <property type="protein sequence ID" value="KZV96943.1"/>
    <property type="molecule type" value="Genomic_DNA"/>
</dbReference>
<dbReference type="Gene3D" id="3.30.70.100">
    <property type="match status" value="1"/>
</dbReference>
<dbReference type="InParanoid" id="A0A165KV90"/>
<dbReference type="InterPro" id="IPR007138">
    <property type="entry name" value="ABM_dom"/>
</dbReference>